<comment type="caution">
    <text evidence="1">The sequence shown here is derived from an EMBL/GenBank/DDBJ whole genome shotgun (WGS) entry which is preliminary data.</text>
</comment>
<name>A0A0F9IVU8_9ZZZZ</name>
<accession>A0A0F9IVU8</accession>
<sequence length="277" mass="29885">MSFNLVLQALNDQLVVDTTLLVYVKPSRFFIGFKGPIGKDDYAIILEPGPQNEGAKSRSVGPSRQFIEEEYLIDIYARSILTGIGVQGTIIGRGTKKGVLDFIDDIKAAIVADLTLGYDSAGSSVSKANSSASFDLDASNRYLSIKINNTTRDNWDQIDCGSSTLDGSVVASNIQAALRAVTLHADDGYEEATCIFSPSTKKFTITSSTFSPTSSVVVTAGASNDCSALLGFDDPTEVIGKKIVSIKFGTVEPNNDFYPVRFRKLPVTIREEIKQLV</sequence>
<dbReference type="EMBL" id="LAZR01012981">
    <property type="protein sequence ID" value="KKM24169.1"/>
    <property type="molecule type" value="Genomic_DNA"/>
</dbReference>
<proteinExistence type="predicted"/>
<evidence type="ECO:0000313" key="1">
    <source>
        <dbReference type="EMBL" id="KKM24169.1"/>
    </source>
</evidence>
<gene>
    <name evidence="1" type="ORF">LCGC14_1607760</name>
</gene>
<dbReference type="AlphaFoldDB" id="A0A0F9IVU8"/>
<reference evidence="1" key="1">
    <citation type="journal article" date="2015" name="Nature">
        <title>Complex archaea that bridge the gap between prokaryotes and eukaryotes.</title>
        <authorList>
            <person name="Spang A."/>
            <person name="Saw J.H."/>
            <person name="Jorgensen S.L."/>
            <person name="Zaremba-Niedzwiedzka K."/>
            <person name="Martijn J."/>
            <person name="Lind A.E."/>
            <person name="van Eijk R."/>
            <person name="Schleper C."/>
            <person name="Guy L."/>
            <person name="Ettema T.J."/>
        </authorList>
    </citation>
    <scope>NUCLEOTIDE SEQUENCE</scope>
</reference>
<organism evidence="1">
    <name type="scientific">marine sediment metagenome</name>
    <dbReference type="NCBI Taxonomy" id="412755"/>
    <lineage>
        <taxon>unclassified sequences</taxon>
        <taxon>metagenomes</taxon>
        <taxon>ecological metagenomes</taxon>
    </lineage>
</organism>
<protein>
    <submittedName>
        <fullName evidence="1">Uncharacterized protein</fullName>
    </submittedName>
</protein>